<evidence type="ECO:0000256" key="1">
    <source>
        <dbReference type="ARBA" id="ARBA00008535"/>
    </source>
</evidence>
<dbReference type="SUPFAM" id="SSF52540">
    <property type="entry name" value="P-loop containing nucleoside triphosphate hydrolases"/>
    <property type="match status" value="2"/>
</dbReference>
<dbReference type="Proteomes" id="UP000694389">
    <property type="component" value="Unassembled WGS sequence"/>
</dbReference>
<protein>
    <recommendedName>
        <fullName evidence="5">AIG1-type G domain-containing protein</fullName>
    </recommendedName>
</protein>
<dbReference type="PANTHER" id="PTHR10903">
    <property type="entry name" value="GTPASE, IMAP FAMILY MEMBER-RELATED"/>
    <property type="match status" value="1"/>
</dbReference>
<feature type="domain" description="AIG1-type G" evidence="5">
    <location>
        <begin position="12"/>
        <end position="171"/>
    </location>
</feature>
<dbReference type="InterPro" id="IPR045058">
    <property type="entry name" value="GIMA/IAN/Toc"/>
</dbReference>
<feature type="chain" id="PRO_5035840768" description="AIG1-type G domain-containing protein" evidence="4">
    <location>
        <begin position="20"/>
        <end position="340"/>
    </location>
</feature>
<evidence type="ECO:0000313" key="6">
    <source>
        <dbReference type="Ensembl" id="ENSDLAP00005028146.2"/>
    </source>
</evidence>
<comment type="similarity">
    <text evidence="1">Belongs to the TRAFAC class TrmE-Era-EngA-EngB-Septin-like GTPase superfamily. AIG1/Toc34/Toc159-like paraseptin GTPase family. IAN subfamily.</text>
</comment>
<dbReference type="Pfam" id="PF04548">
    <property type="entry name" value="AIG1"/>
    <property type="match status" value="2"/>
</dbReference>
<dbReference type="AlphaFoldDB" id="A0A8C4GRI9"/>
<dbReference type="PANTHER" id="PTHR10903:SF184">
    <property type="entry name" value="GTP-BINDING PROTEIN A"/>
    <property type="match status" value="1"/>
</dbReference>
<evidence type="ECO:0000313" key="7">
    <source>
        <dbReference type="Proteomes" id="UP000694389"/>
    </source>
</evidence>
<sequence length="340" mass="38091">MYFLCFITVSALRIVLVGKSEDKKTKLGNFILDKQGFQLQNQCVALCREWKGNVLTVVKTPDIFSLAEDSVRKEVKMFASLCHPGPNVLLLLVKPSKFTEENRQTLKFILSLFGQDALKHSMVIMTHEGKKSKTVNELLTECGGRHYNMVENNHTLLMENVENIVHENKGTFLTFTEETIRPKSELIKPALNLVLCGRRGAVKTSAAEAILGQTEFHSVSNSSECVKHQGEVCGRWVSLVELPALYGKLQEAVMEESLRSISLCDPEGVHAFILVLPVGPLTDEDKGSFNSHLFHSFQQPWDLLLVLDVQNKISSSTALKELLDVSVLTYKVNNSWSCRI</sequence>
<keyword evidence="4" id="KW-0732">Signal</keyword>
<dbReference type="GeneTree" id="ENSGT01140000282522"/>
<dbReference type="InterPro" id="IPR027417">
    <property type="entry name" value="P-loop_NTPase"/>
</dbReference>
<name>A0A8C4GRI9_DICLA</name>
<accession>A0A8C4GRI9</accession>
<dbReference type="GO" id="GO:0005525">
    <property type="term" value="F:GTP binding"/>
    <property type="evidence" value="ECO:0007669"/>
    <property type="project" value="UniProtKB-KW"/>
</dbReference>
<evidence type="ECO:0000256" key="2">
    <source>
        <dbReference type="ARBA" id="ARBA00022741"/>
    </source>
</evidence>
<reference evidence="6" key="1">
    <citation type="submission" date="2025-08" db="UniProtKB">
        <authorList>
            <consortium name="Ensembl"/>
        </authorList>
    </citation>
    <scope>IDENTIFICATION</scope>
</reference>
<evidence type="ECO:0000256" key="4">
    <source>
        <dbReference type="SAM" id="SignalP"/>
    </source>
</evidence>
<keyword evidence="2" id="KW-0547">Nucleotide-binding</keyword>
<proteinExistence type="inferred from homology"/>
<dbReference type="Gene3D" id="3.40.50.300">
    <property type="entry name" value="P-loop containing nucleotide triphosphate hydrolases"/>
    <property type="match status" value="2"/>
</dbReference>
<reference evidence="6" key="2">
    <citation type="submission" date="2025-09" db="UniProtKB">
        <authorList>
            <consortium name="Ensembl"/>
        </authorList>
    </citation>
    <scope>IDENTIFICATION</scope>
</reference>
<evidence type="ECO:0000259" key="5">
    <source>
        <dbReference type="Pfam" id="PF04548"/>
    </source>
</evidence>
<feature type="domain" description="AIG1-type G" evidence="5">
    <location>
        <begin position="191"/>
        <end position="290"/>
    </location>
</feature>
<keyword evidence="3" id="KW-0342">GTP-binding</keyword>
<organism evidence="6 7">
    <name type="scientific">Dicentrarchus labrax</name>
    <name type="common">European seabass</name>
    <name type="synonym">Morone labrax</name>
    <dbReference type="NCBI Taxonomy" id="13489"/>
    <lineage>
        <taxon>Eukaryota</taxon>
        <taxon>Metazoa</taxon>
        <taxon>Chordata</taxon>
        <taxon>Craniata</taxon>
        <taxon>Vertebrata</taxon>
        <taxon>Euteleostomi</taxon>
        <taxon>Actinopterygii</taxon>
        <taxon>Neopterygii</taxon>
        <taxon>Teleostei</taxon>
        <taxon>Neoteleostei</taxon>
        <taxon>Acanthomorphata</taxon>
        <taxon>Eupercaria</taxon>
        <taxon>Moronidae</taxon>
        <taxon>Dicentrarchus</taxon>
    </lineage>
</organism>
<dbReference type="Ensembl" id="ENSDLAT00005030006.2">
    <property type="protein sequence ID" value="ENSDLAP00005028146.2"/>
    <property type="gene ID" value="ENSDLAG00005012613.2"/>
</dbReference>
<dbReference type="InterPro" id="IPR006703">
    <property type="entry name" value="G_AIG1"/>
</dbReference>
<evidence type="ECO:0000256" key="3">
    <source>
        <dbReference type="ARBA" id="ARBA00023134"/>
    </source>
</evidence>
<feature type="signal peptide" evidence="4">
    <location>
        <begin position="1"/>
        <end position="19"/>
    </location>
</feature>
<keyword evidence="7" id="KW-1185">Reference proteome</keyword>